<dbReference type="InterPro" id="IPR039556">
    <property type="entry name" value="ICL/PEPM"/>
</dbReference>
<dbReference type="RefSeq" id="WP_227309294.1">
    <property type="nucleotide sequence ID" value="NZ_JAESVA010000008.1"/>
</dbReference>
<evidence type="ECO:0000313" key="2">
    <source>
        <dbReference type="Proteomes" id="UP000721844"/>
    </source>
</evidence>
<accession>A0A963Z4Z6</accession>
<dbReference type="Pfam" id="PF13714">
    <property type="entry name" value="PEP_mutase"/>
    <property type="match status" value="1"/>
</dbReference>
<dbReference type="AlphaFoldDB" id="A0A963Z4Z6"/>
<dbReference type="GO" id="GO:0016833">
    <property type="term" value="F:oxo-acid-lyase activity"/>
    <property type="evidence" value="ECO:0007669"/>
    <property type="project" value="UniProtKB-ARBA"/>
</dbReference>
<dbReference type="CDD" id="cd00377">
    <property type="entry name" value="ICL_PEPM"/>
    <property type="match status" value="1"/>
</dbReference>
<gene>
    <name evidence="1" type="ORF">ACELLULO517_20495</name>
</gene>
<dbReference type="Proteomes" id="UP000721844">
    <property type="component" value="Unassembled WGS sequence"/>
</dbReference>
<keyword evidence="1" id="KW-0456">Lyase</keyword>
<organism evidence="1 2">
    <name type="scientific">Acidisoma cellulosilyticum</name>
    <dbReference type="NCBI Taxonomy" id="2802395"/>
    <lineage>
        <taxon>Bacteria</taxon>
        <taxon>Pseudomonadati</taxon>
        <taxon>Pseudomonadota</taxon>
        <taxon>Alphaproteobacteria</taxon>
        <taxon>Acetobacterales</taxon>
        <taxon>Acidocellaceae</taxon>
        <taxon>Acidisoma</taxon>
    </lineage>
</organism>
<dbReference type="Gene3D" id="3.20.20.60">
    <property type="entry name" value="Phosphoenolpyruvate-binding domains"/>
    <property type="match status" value="1"/>
</dbReference>
<dbReference type="InterPro" id="IPR015813">
    <property type="entry name" value="Pyrv/PenolPyrv_kinase-like_dom"/>
</dbReference>
<proteinExistence type="predicted"/>
<evidence type="ECO:0000313" key="1">
    <source>
        <dbReference type="EMBL" id="MCB8882636.1"/>
    </source>
</evidence>
<dbReference type="InterPro" id="IPR040442">
    <property type="entry name" value="Pyrv_kinase-like_dom_sf"/>
</dbReference>
<name>A0A963Z4Z6_9PROT</name>
<dbReference type="EMBL" id="JAESVA010000008">
    <property type="protein sequence ID" value="MCB8882636.1"/>
    <property type="molecule type" value="Genomic_DNA"/>
</dbReference>
<comment type="caution">
    <text evidence="1">The sequence shown here is derived from an EMBL/GenBank/DDBJ whole genome shotgun (WGS) entry which is preliminary data.</text>
</comment>
<dbReference type="PANTHER" id="PTHR42905:SF5">
    <property type="entry name" value="CARBOXYVINYL-CARBOXYPHOSPHONATE PHOSPHORYLMUTASE, CHLOROPLASTIC"/>
    <property type="match status" value="1"/>
</dbReference>
<keyword evidence="2" id="KW-1185">Reference proteome</keyword>
<protein>
    <submittedName>
        <fullName evidence="1">Isocitrate lyase/PEP mutase family protein</fullName>
    </submittedName>
</protein>
<reference evidence="1 2" key="1">
    <citation type="journal article" date="2021" name="Microorganisms">
        <title>Acidisoma silvae sp. nov. and Acidisomacellulosilytica sp. nov., Two Acidophilic Bacteria Isolated from Decaying Wood, Hydrolyzing Cellulose and Producing Poly-3-hydroxybutyrate.</title>
        <authorList>
            <person name="Mieszkin S."/>
            <person name="Pouder E."/>
            <person name="Uroz S."/>
            <person name="Simon-Colin C."/>
            <person name="Alain K."/>
        </authorList>
    </citation>
    <scope>NUCLEOTIDE SEQUENCE [LARGE SCALE GENOMIC DNA]</scope>
    <source>
        <strain evidence="1 2">HW T5.17</strain>
    </source>
</reference>
<dbReference type="PANTHER" id="PTHR42905">
    <property type="entry name" value="PHOSPHOENOLPYRUVATE CARBOXYLASE"/>
    <property type="match status" value="1"/>
</dbReference>
<dbReference type="SUPFAM" id="SSF51621">
    <property type="entry name" value="Phosphoenolpyruvate/pyruvate domain"/>
    <property type="match status" value="1"/>
</dbReference>
<sequence>MTKTLNDLLQPGAAVLMPGAANALTARIIEDAGFEALIVTGAGIANTYLGMPDIGLTTVTEVADHVARIRDACSLPMIADGDTGFGNPINMQRTIRLFERAGANAIQMEDQTFPKKCGHFEGKHVIPAREMVQKIQAAADARRDANFLLLARTDAYAIEGLSAAIDRVMLYQEAGADLLFVEAPKTAEELRQIPRQAPGRHICNIVFGGKTEPVPQQDLAAMGFAGVLYANAALQAGMLAMTTVLQYLRAHGSLAGHEDAVMPFAQRQQVLRLAEMTELERRYS</sequence>